<evidence type="ECO:0000313" key="3">
    <source>
        <dbReference type="Proteomes" id="UP001156441"/>
    </source>
</evidence>
<dbReference type="EMBL" id="JAFFZE010000014">
    <property type="protein sequence ID" value="MCT2584883.1"/>
    <property type="molecule type" value="Genomic_DNA"/>
</dbReference>
<protein>
    <submittedName>
        <fullName evidence="2">Superoxide dismutase</fullName>
    </submittedName>
</protein>
<evidence type="ECO:0000256" key="1">
    <source>
        <dbReference type="SAM" id="SignalP"/>
    </source>
</evidence>
<proteinExistence type="predicted"/>
<sequence length="305" mass="32480">MLRRVGLSLLTTALALFGLAPAASAVPGSPARSLFPTTIPLPDGFQPEGIAVGPGPFAYLGSLADGSIYRANLVTGRGRIVSEGPGTPSVGMKTDARGRLFVAGGAAGDARVVDTRSGRVLASYQLATGEAFVNDVVLTRTAAWFTDSVNPVLYRLPLAGHHLPRRAEVVPLTGDLVYQEGFNVNGIATTPDGRGLLVVQSNTGFLFRVEPSGVTHRVNVPIALTNGDGLLRHGRTLWVVRNRANTVTELRLRGDSARVVDQITDERFDVPTTVARFAGRLYLPNARFGTTPEPTTEYDLVAVRR</sequence>
<dbReference type="RefSeq" id="WP_260192284.1">
    <property type="nucleotide sequence ID" value="NZ_JAFFZE010000014.1"/>
</dbReference>
<reference evidence="2 3" key="1">
    <citation type="submission" date="2021-02" db="EMBL/GenBank/DDBJ databases">
        <title>Actinophytocola xerophila sp. nov., isolated from soil of cotton cropping field.</title>
        <authorList>
            <person name="Huang R."/>
            <person name="Chen X."/>
            <person name="Ge X."/>
            <person name="Liu W."/>
        </authorList>
    </citation>
    <scope>NUCLEOTIDE SEQUENCE [LARGE SCALE GENOMIC DNA]</scope>
    <source>
        <strain evidence="2 3">S1-96</strain>
    </source>
</reference>
<keyword evidence="3" id="KW-1185">Reference proteome</keyword>
<feature type="chain" id="PRO_5046074671" evidence="1">
    <location>
        <begin position="26"/>
        <end position="305"/>
    </location>
</feature>
<dbReference type="SUPFAM" id="SSF63829">
    <property type="entry name" value="Calcium-dependent phosphotriesterase"/>
    <property type="match status" value="1"/>
</dbReference>
<organism evidence="2 3">
    <name type="scientific">Actinophytocola gossypii</name>
    <dbReference type="NCBI Taxonomy" id="2812003"/>
    <lineage>
        <taxon>Bacteria</taxon>
        <taxon>Bacillati</taxon>
        <taxon>Actinomycetota</taxon>
        <taxon>Actinomycetes</taxon>
        <taxon>Pseudonocardiales</taxon>
        <taxon>Pseudonocardiaceae</taxon>
    </lineage>
</organism>
<accession>A0ABT2JAU5</accession>
<dbReference type="Proteomes" id="UP001156441">
    <property type="component" value="Unassembled WGS sequence"/>
</dbReference>
<evidence type="ECO:0000313" key="2">
    <source>
        <dbReference type="EMBL" id="MCT2584883.1"/>
    </source>
</evidence>
<dbReference type="Gene3D" id="2.120.10.30">
    <property type="entry name" value="TolB, C-terminal domain"/>
    <property type="match status" value="1"/>
</dbReference>
<gene>
    <name evidence="2" type="ORF">JT362_17350</name>
</gene>
<dbReference type="InterPro" id="IPR011042">
    <property type="entry name" value="6-blade_b-propeller_TolB-like"/>
</dbReference>
<comment type="caution">
    <text evidence="2">The sequence shown here is derived from an EMBL/GenBank/DDBJ whole genome shotgun (WGS) entry which is preliminary data.</text>
</comment>
<name>A0ABT2JAU5_9PSEU</name>
<keyword evidence="1" id="KW-0732">Signal</keyword>
<feature type="signal peptide" evidence="1">
    <location>
        <begin position="1"/>
        <end position="25"/>
    </location>
</feature>